<name>A0A078BBM3_STYLE</name>
<gene>
    <name evidence="2" type="primary">Contig4146.g4431</name>
    <name evidence="2" type="ORF">STYLEM_20955</name>
</gene>
<evidence type="ECO:0000313" key="3">
    <source>
        <dbReference type="Proteomes" id="UP000039865"/>
    </source>
</evidence>
<reference evidence="2 3" key="1">
    <citation type="submission" date="2014-06" db="EMBL/GenBank/DDBJ databases">
        <authorList>
            <person name="Swart Estienne"/>
        </authorList>
    </citation>
    <scope>NUCLEOTIDE SEQUENCE [LARGE SCALE GENOMIC DNA]</scope>
    <source>
        <strain evidence="2 3">130c</strain>
    </source>
</reference>
<dbReference type="OrthoDB" id="187102at2759"/>
<proteinExistence type="predicted"/>
<organism evidence="2 3">
    <name type="scientific">Stylonychia lemnae</name>
    <name type="common">Ciliate</name>
    <dbReference type="NCBI Taxonomy" id="5949"/>
    <lineage>
        <taxon>Eukaryota</taxon>
        <taxon>Sar</taxon>
        <taxon>Alveolata</taxon>
        <taxon>Ciliophora</taxon>
        <taxon>Intramacronucleata</taxon>
        <taxon>Spirotrichea</taxon>
        <taxon>Stichotrichia</taxon>
        <taxon>Sporadotrichida</taxon>
        <taxon>Oxytrichidae</taxon>
        <taxon>Stylonychinae</taxon>
        <taxon>Stylonychia</taxon>
    </lineage>
</organism>
<protein>
    <submittedName>
        <fullName evidence="2">Uncharacterized protein</fullName>
    </submittedName>
</protein>
<accession>A0A078BBM3</accession>
<feature type="signal peptide" evidence="1">
    <location>
        <begin position="1"/>
        <end position="19"/>
    </location>
</feature>
<keyword evidence="3" id="KW-1185">Reference proteome</keyword>
<dbReference type="AlphaFoldDB" id="A0A078BBM3"/>
<dbReference type="Proteomes" id="UP000039865">
    <property type="component" value="Unassembled WGS sequence"/>
</dbReference>
<evidence type="ECO:0000256" key="1">
    <source>
        <dbReference type="SAM" id="SignalP"/>
    </source>
</evidence>
<keyword evidence="1" id="KW-0732">Signal</keyword>
<sequence>MRQTALKLVICAFAVSAIAANESWELRGDAYQAKSAEEKHDIIWNKVTADETSQAWKGAAGLAGFVAESMAPTLDWVADSMPTGFFGKREKYIHTQGVVGSVKFVPVPNNEGYTGIFQGAEYGIIRFSTGGQADETKKDASQAQGNFAPGFGLKFLRDGIVSADMVALSITQESWNFFKNDFSNHVGVAPGIVGTKFRTVTQYINHIGISDMARYNEKGQDQSAQLKFPFQLLFSAPNELKSRFPDNFEKDFTDQLITIPQGSTLFNVYALADPKAEKVLIGHLELNSEITRSMFGDTMLFFEHQNGAQDIDIKPEWKSAFNLTSQKISVKNGIACPLNYLKQYVKDSIQQIQQFI</sequence>
<dbReference type="InParanoid" id="A0A078BBM3"/>
<evidence type="ECO:0000313" key="2">
    <source>
        <dbReference type="EMBL" id="CDW91794.1"/>
    </source>
</evidence>
<feature type="chain" id="PRO_5001729928" evidence="1">
    <location>
        <begin position="20"/>
        <end position="356"/>
    </location>
</feature>
<dbReference type="EMBL" id="CCKQ01019756">
    <property type="protein sequence ID" value="CDW91794.1"/>
    <property type="molecule type" value="Genomic_DNA"/>
</dbReference>